<evidence type="ECO:0000256" key="5">
    <source>
        <dbReference type="ARBA" id="ARBA00022989"/>
    </source>
</evidence>
<dbReference type="EMBL" id="SHKR01000015">
    <property type="protein sequence ID" value="RZU11386.1"/>
    <property type="molecule type" value="Genomic_DNA"/>
</dbReference>
<dbReference type="GO" id="GO:0055085">
    <property type="term" value="P:transmembrane transport"/>
    <property type="evidence" value="ECO:0007669"/>
    <property type="project" value="InterPro"/>
</dbReference>
<dbReference type="SUPFAM" id="SSF161098">
    <property type="entry name" value="MetI-like"/>
    <property type="match status" value="1"/>
</dbReference>
<evidence type="ECO:0000256" key="3">
    <source>
        <dbReference type="ARBA" id="ARBA00022475"/>
    </source>
</evidence>
<dbReference type="PANTHER" id="PTHR43227">
    <property type="entry name" value="BLL4140 PROTEIN"/>
    <property type="match status" value="1"/>
</dbReference>
<sequence length="320" mass="35880">MRPSMPTATTTVRSRFDGGRLERMARSYWRHRYLIAMFLPGFAVFALFAYGPLYGILIAFKDYSVIRGIGGSPWVGMANFTGLFSGPEFLHALRNTAIFAGLNIVVLFPAPIILALILSECRWKWFVRVVQTISYLPHFISWVVLAGILFQFFGQLGAVNAVLHVFGLPSQSWMYQPGKFYVIYVFSAIWAGIGWGAIIYIAALAGVDPELYEAARVDGASRLQRIRHVSLPGIAPTVSIMFLLQIAHFLAVGFDQIYNLMTPITQDSADILDTYVLRHVMSYDFSQGMAASLFQSVLGLLMVYIGNRVVRRLEPDQSLW</sequence>
<dbReference type="CDD" id="cd06261">
    <property type="entry name" value="TM_PBP2"/>
    <property type="match status" value="1"/>
</dbReference>
<evidence type="ECO:0000256" key="2">
    <source>
        <dbReference type="ARBA" id="ARBA00022448"/>
    </source>
</evidence>
<organism evidence="9 10">
    <name type="scientific">Kribbella rubisoli</name>
    <dbReference type="NCBI Taxonomy" id="3075929"/>
    <lineage>
        <taxon>Bacteria</taxon>
        <taxon>Bacillati</taxon>
        <taxon>Actinomycetota</taxon>
        <taxon>Actinomycetes</taxon>
        <taxon>Propionibacteriales</taxon>
        <taxon>Kribbellaceae</taxon>
        <taxon>Kribbella</taxon>
    </lineage>
</organism>
<feature type="transmembrane region" description="Helical" evidence="7">
    <location>
        <begin position="228"/>
        <end position="251"/>
    </location>
</feature>
<comment type="caution">
    <text evidence="9">The sequence shown here is derived from an EMBL/GenBank/DDBJ whole genome shotgun (WGS) entry which is preliminary data.</text>
</comment>
<feature type="transmembrane region" description="Helical" evidence="7">
    <location>
        <begin position="97"/>
        <end position="118"/>
    </location>
</feature>
<dbReference type="AlphaFoldDB" id="A0A4V2FWX2"/>
<feature type="transmembrane region" description="Helical" evidence="7">
    <location>
        <begin position="183"/>
        <end position="207"/>
    </location>
</feature>
<evidence type="ECO:0000256" key="4">
    <source>
        <dbReference type="ARBA" id="ARBA00022692"/>
    </source>
</evidence>
<dbReference type="PROSITE" id="PS50928">
    <property type="entry name" value="ABC_TM1"/>
    <property type="match status" value="1"/>
</dbReference>
<keyword evidence="2 7" id="KW-0813">Transport</keyword>
<dbReference type="Proteomes" id="UP000292027">
    <property type="component" value="Unassembled WGS sequence"/>
</dbReference>
<dbReference type="InterPro" id="IPR035906">
    <property type="entry name" value="MetI-like_sf"/>
</dbReference>
<dbReference type="InterPro" id="IPR000515">
    <property type="entry name" value="MetI-like"/>
</dbReference>
<dbReference type="PANTHER" id="PTHR43227:SF11">
    <property type="entry name" value="BLL4140 PROTEIN"/>
    <property type="match status" value="1"/>
</dbReference>
<evidence type="ECO:0000256" key="1">
    <source>
        <dbReference type="ARBA" id="ARBA00004651"/>
    </source>
</evidence>
<dbReference type="Pfam" id="PF00528">
    <property type="entry name" value="BPD_transp_1"/>
    <property type="match status" value="1"/>
</dbReference>
<keyword evidence="10" id="KW-1185">Reference proteome</keyword>
<proteinExistence type="inferred from homology"/>
<feature type="transmembrane region" description="Helical" evidence="7">
    <location>
        <begin position="33"/>
        <end position="60"/>
    </location>
</feature>
<evidence type="ECO:0000259" key="8">
    <source>
        <dbReference type="PROSITE" id="PS50928"/>
    </source>
</evidence>
<comment type="subcellular location">
    <subcellularLocation>
        <location evidence="1 7">Cell membrane</location>
        <topology evidence="1 7">Multi-pass membrane protein</topology>
    </subcellularLocation>
</comment>
<comment type="similarity">
    <text evidence="7">Belongs to the binding-protein-dependent transport system permease family.</text>
</comment>
<protein>
    <submittedName>
        <fullName evidence="9">Carbohydrate ABC transporter membrane protein 1 (CUT1 family)</fullName>
    </submittedName>
</protein>
<dbReference type="InterPro" id="IPR050809">
    <property type="entry name" value="UgpAE/MalFG_permease"/>
</dbReference>
<feature type="domain" description="ABC transmembrane type-1" evidence="8">
    <location>
        <begin position="93"/>
        <end position="306"/>
    </location>
</feature>
<feature type="transmembrane region" description="Helical" evidence="7">
    <location>
        <begin position="285"/>
        <end position="305"/>
    </location>
</feature>
<accession>A0A4V2FWX2</accession>
<keyword evidence="5 7" id="KW-1133">Transmembrane helix</keyword>
<reference evidence="9 10" key="1">
    <citation type="journal article" date="2015" name="Stand. Genomic Sci.">
        <title>Genomic Encyclopedia of Bacterial and Archaeal Type Strains, Phase III: the genomes of soil and plant-associated and newly described type strains.</title>
        <authorList>
            <person name="Whitman W.B."/>
            <person name="Woyke T."/>
            <person name="Klenk H.P."/>
            <person name="Zhou Y."/>
            <person name="Lilburn T.G."/>
            <person name="Beck B.J."/>
            <person name="De Vos P."/>
            <person name="Vandamme P."/>
            <person name="Eisen J.A."/>
            <person name="Garrity G."/>
            <person name="Hugenholtz P."/>
            <person name="Kyrpides N.C."/>
        </authorList>
    </citation>
    <scope>NUCLEOTIDE SEQUENCE [LARGE SCALE GENOMIC DNA]</scope>
    <source>
        <strain evidence="9 10">VKM Ac-2540</strain>
    </source>
</reference>
<evidence type="ECO:0000313" key="10">
    <source>
        <dbReference type="Proteomes" id="UP000292027"/>
    </source>
</evidence>
<dbReference type="GO" id="GO:0005886">
    <property type="term" value="C:plasma membrane"/>
    <property type="evidence" value="ECO:0007669"/>
    <property type="project" value="UniProtKB-SubCell"/>
</dbReference>
<evidence type="ECO:0000256" key="7">
    <source>
        <dbReference type="RuleBase" id="RU363032"/>
    </source>
</evidence>
<dbReference type="Gene3D" id="1.10.3720.10">
    <property type="entry name" value="MetI-like"/>
    <property type="match status" value="1"/>
</dbReference>
<name>A0A4V2FWX2_9ACTN</name>
<keyword evidence="6 7" id="KW-0472">Membrane</keyword>
<evidence type="ECO:0000256" key="6">
    <source>
        <dbReference type="ARBA" id="ARBA00023136"/>
    </source>
</evidence>
<keyword evidence="4 7" id="KW-0812">Transmembrane</keyword>
<evidence type="ECO:0000313" key="9">
    <source>
        <dbReference type="EMBL" id="RZU11386.1"/>
    </source>
</evidence>
<gene>
    <name evidence="9" type="ORF">EV645_6553</name>
</gene>
<keyword evidence="3" id="KW-1003">Cell membrane</keyword>
<feature type="transmembrane region" description="Helical" evidence="7">
    <location>
        <begin position="139"/>
        <end position="163"/>
    </location>
</feature>